<accession>A0A9D1AMP5</accession>
<dbReference type="PANTHER" id="PTHR36435:SF1">
    <property type="entry name" value="CAAX AMINO TERMINAL PROTEASE FAMILY PROTEIN"/>
    <property type="match status" value="1"/>
</dbReference>
<sequence length="348" mass="37480">MYPYPYQPGGSPAPNFPSRPGAPGAPAWRPDPYREELFRAQTAEQRILRRRSSWTGWAVLASLLLLNVLFTGCFLLLPTAENSAAYFMEVTFAYTISFALSALLLAKALNMPLDAALPMQKTGVLTAIAAVLFGAAACNLANYPANIVAMLLDSAGLSGAVPEYGVDGSPLTSVFLVLASCVVPALVEEFLYRGVILRALMRFGTGFAILTSSLLFALMHGNLSQIIFAFPLGLLFAILVVRTGNLWITIVVHFLNNFLSSLYLIVSATAGTQAAELYSTIFPPVLWALGAVGLAYLLIHSRGTFFRLSPPRTLLPNSMKASGFFGNPGVILFLCYTAFSCVLYLIPS</sequence>
<feature type="transmembrane region" description="Helical" evidence="2">
    <location>
        <begin position="169"/>
        <end position="187"/>
    </location>
</feature>
<evidence type="ECO:0000256" key="2">
    <source>
        <dbReference type="SAM" id="Phobius"/>
    </source>
</evidence>
<dbReference type="InterPro" id="IPR052710">
    <property type="entry name" value="CAAX_protease"/>
</dbReference>
<dbReference type="AlphaFoldDB" id="A0A9D1AMP5"/>
<organism evidence="4 5">
    <name type="scientific">Candidatus Caccousia avicola</name>
    <dbReference type="NCBI Taxonomy" id="2840721"/>
    <lineage>
        <taxon>Bacteria</taxon>
        <taxon>Bacillati</taxon>
        <taxon>Bacillota</taxon>
        <taxon>Clostridia</taxon>
        <taxon>Eubacteriales</taxon>
        <taxon>Oscillospiraceae</taxon>
        <taxon>Oscillospiraceae incertae sedis</taxon>
        <taxon>Candidatus Caccousia</taxon>
    </lineage>
</organism>
<feature type="transmembrane region" description="Helical" evidence="2">
    <location>
        <begin position="246"/>
        <end position="265"/>
    </location>
</feature>
<comment type="caution">
    <text evidence="4">The sequence shown here is derived from an EMBL/GenBank/DDBJ whole genome shotgun (WGS) entry which is preliminary data.</text>
</comment>
<gene>
    <name evidence="4" type="ORF">IAB89_01305</name>
</gene>
<dbReference type="GO" id="GO:0004175">
    <property type="term" value="F:endopeptidase activity"/>
    <property type="evidence" value="ECO:0007669"/>
    <property type="project" value="UniProtKB-ARBA"/>
</dbReference>
<keyword evidence="2" id="KW-1133">Transmembrane helix</keyword>
<feature type="region of interest" description="Disordered" evidence="1">
    <location>
        <begin position="1"/>
        <end position="25"/>
    </location>
</feature>
<dbReference type="InterPro" id="IPR003675">
    <property type="entry name" value="Rce1/LyrA-like_dom"/>
</dbReference>
<protein>
    <submittedName>
        <fullName evidence="4">CPBP family intramembrane metalloprotease</fullName>
    </submittedName>
</protein>
<proteinExistence type="predicted"/>
<dbReference type="Proteomes" id="UP000824242">
    <property type="component" value="Unassembled WGS sequence"/>
</dbReference>
<keyword evidence="4" id="KW-0482">Metalloprotease</keyword>
<reference evidence="4" key="1">
    <citation type="submission" date="2020-10" db="EMBL/GenBank/DDBJ databases">
        <authorList>
            <person name="Gilroy R."/>
        </authorList>
    </citation>
    <scope>NUCLEOTIDE SEQUENCE</scope>
    <source>
        <strain evidence="4">ChiSxjej1B13-7958</strain>
    </source>
</reference>
<evidence type="ECO:0000259" key="3">
    <source>
        <dbReference type="Pfam" id="PF02517"/>
    </source>
</evidence>
<dbReference type="Pfam" id="PF02517">
    <property type="entry name" value="Rce1-like"/>
    <property type="match status" value="1"/>
</dbReference>
<feature type="transmembrane region" description="Helical" evidence="2">
    <location>
        <begin position="223"/>
        <end position="241"/>
    </location>
</feature>
<dbReference type="GO" id="GO:0008237">
    <property type="term" value="F:metallopeptidase activity"/>
    <property type="evidence" value="ECO:0007669"/>
    <property type="project" value="UniProtKB-KW"/>
</dbReference>
<feature type="transmembrane region" description="Helical" evidence="2">
    <location>
        <begin position="127"/>
        <end position="149"/>
    </location>
</feature>
<feature type="transmembrane region" description="Helical" evidence="2">
    <location>
        <begin position="83"/>
        <end position="106"/>
    </location>
</feature>
<evidence type="ECO:0000313" key="4">
    <source>
        <dbReference type="EMBL" id="HIR46285.1"/>
    </source>
</evidence>
<keyword evidence="4" id="KW-0645">Protease</keyword>
<name>A0A9D1AMP5_9FIRM</name>
<feature type="transmembrane region" description="Helical" evidence="2">
    <location>
        <begin position="277"/>
        <end position="299"/>
    </location>
</feature>
<evidence type="ECO:0000256" key="1">
    <source>
        <dbReference type="SAM" id="MobiDB-lite"/>
    </source>
</evidence>
<dbReference type="GO" id="GO:0080120">
    <property type="term" value="P:CAAX-box protein maturation"/>
    <property type="evidence" value="ECO:0007669"/>
    <property type="project" value="UniProtKB-ARBA"/>
</dbReference>
<keyword evidence="2" id="KW-0472">Membrane</keyword>
<dbReference type="EMBL" id="DVGZ01000014">
    <property type="protein sequence ID" value="HIR46285.1"/>
    <property type="molecule type" value="Genomic_DNA"/>
</dbReference>
<keyword evidence="2" id="KW-0812">Transmembrane</keyword>
<feature type="transmembrane region" description="Helical" evidence="2">
    <location>
        <begin position="199"/>
        <end position="217"/>
    </location>
</feature>
<feature type="transmembrane region" description="Helical" evidence="2">
    <location>
        <begin position="54"/>
        <end position="77"/>
    </location>
</feature>
<feature type="transmembrane region" description="Helical" evidence="2">
    <location>
        <begin position="324"/>
        <end position="346"/>
    </location>
</feature>
<evidence type="ECO:0000313" key="5">
    <source>
        <dbReference type="Proteomes" id="UP000824242"/>
    </source>
</evidence>
<keyword evidence="4" id="KW-0378">Hydrolase</keyword>
<dbReference type="PANTHER" id="PTHR36435">
    <property type="entry name" value="SLR1288 PROTEIN"/>
    <property type="match status" value="1"/>
</dbReference>
<feature type="domain" description="CAAX prenyl protease 2/Lysostaphin resistance protein A-like" evidence="3">
    <location>
        <begin position="172"/>
        <end position="259"/>
    </location>
</feature>
<reference evidence="4" key="2">
    <citation type="journal article" date="2021" name="PeerJ">
        <title>Extensive microbial diversity within the chicken gut microbiome revealed by metagenomics and culture.</title>
        <authorList>
            <person name="Gilroy R."/>
            <person name="Ravi A."/>
            <person name="Getino M."/>
            <person name="Pursley I."/>
            <person name="Horton D.L."/>
            <person name="Alikhan N.F."/>
            <person name="Baker D."/>
            <person name="Gharbi K."/>
            <person name="Hall N."/>
            <person name="Watson M."/>
            <person name="Adriaenssens E.M."/>
            <person name="Foster-Nyarko E."/>
            <person name="Jarju S."/>
            <person name="Secka A."/>
            <person name="Antonio M."/>
            <person name="Oren A."/>
            <person name="Chaudhuri R.R."/>
            <person name="La Ragione R."/>
            <person name="Hildebrand F."/>
            <person name="Pallen M.J."/>
        </authorList>
    </citation>
    <scope>NUCLEOTIDE SEQUENCE</scope>
    <source>
        <strain evidence="4">ChiSxjej1B13-7958</strain>
    </source>
</reference>